<dbReference type="GeneID" id="16070661"/>
<dbReference type="KEGG" id="sre:PTSG_09684"/>
<dbReference type="RefSeq" id="XP_004990108.1">
    <property type="nucleotide sequence ID" value="XM_004990051.1"/>
</dbReference>
<keyword evidence="3" id="KW-1185">Reference proteome</keyword>
<dbReference type="Proteomes" id="UP000007799">
    <property type="component" value="Unassembled WGS sequence"/>
</dbReference>
<dbReference type="InParanoid" id="F2ULP7"/>
<dbReference type="AlphaFoldDB" id="F2ULP7"/>
<dbReference type="EMBL" id="GL832980">
    <property type="protein sequence ID" value="EGD78046.1"/>
    <property type="molecule type" value="Genomic_DNA"/>
</dbReference>
<organism evidence="3">
    <name type="scientific">Salpingoeca rosetta (strain ATCC 50818 / BSB-021)</name>
    <dbReference type="NCBI Taxonomy" id="946362"/>
    <lineage>
        <taxon>Eukaryota</taxon>
        <taxon>Choanoflagellata</taxon>
        <taxon>Craspedida</taxon>
        <taxon>Salpingoecidae</taxon>
        <taxon>Salpingoeca</taxon>
    </lineage>
</organism>
<evidence type="ECO:0000256" key="1">
    <source>
        <dbReference type="SAM" id="MobiDB-lite"/>
    </source>
</evidence>
<evidence type="ECO:0000313" key="2">
    <source>
        <dbReference type="EMBL" id="EGD78046.1"/>
    </source>
</evidence>
<protein>
    <submittedName>
        <fullName evidence="2">Uncharacterized protein</fullName>
    </submittedName>
</protein>
<reference evidence="2" key="1">
    <citation type="submission" date="2009-08" db="EMBL/GenBank/DDBJ databases">
        <title>Annotation of Salpingoeca rosetta.</title>
        <authorList>
            <consortium name="The Broad Institute Genome Sequencing Platform"/>
            <person name="Russ C."/>
            <person name="Cuomo C."/>
            <person name="Burger G."/>
            <person name="Gray M.W."/>
            <person name="Holland P.W.H."/>
            <person name="King N."/>
            <person name="Lang F.B.F."/>
            <person name="Roger A.J."/>
            <person name="Ruiz-Trillo I."/>
            <person name="Young S.K."/>
            <person name="Zeng Q."/>
            <person name="Gargeya S."/>
            <person name="Alvarado L."/>
            <person name="Berlin A."/>
            <person name="Chapman S.B."/>
            <person name="Chen Z."/>
            <person name="Freedman E."/>
            <person name="Gellesch M."/>
            <person name="Goldberg J."/>
            <person name="Griggs A."/>
            <person name="Gujja S."/>
            <person name="Heilman E."/>
            <person name="Heiman D."/>
            <person name="Howarth C."/>
            <person name="Mehta T."/>
            <person name="Neiman D."/>
            <person name="Pearson M."/>
            <person name="Roberts A."/>
            <person name="Saif S."/>
            <person name="Shea T."/>
            <person name="Shenoy N."/>
            <person name="Sisk P."/>
            <person name="Stolte C."/>
            <person name="Sykes S."/>
            <person name="White J."/>
            <person name="Yandava C."/>
            <person name="Haas B."/>
            <person name="Nusbaum C."/>
            <person name="Birren B."/>
        </authorList>
    </citation>
    <scope>NUCLEOTIDE SEQUENCE [LARGE SCALE GENOMIC DNA]</scope>
    <source>
        <strain evidence="2">ATCC 50818</strain>
    </source>
</reference>
<proteinExistence type="predicted"/>
<evidence type="ECO:0000313" key="3">
    <source>
        <dbReference type="Proteomes" id="UP000007799"/>
    </source>
</evidence>
<sequence>MASTTITANQQQQQQQVLADAPTEGLEPADVTPTPSCTNHHCSGGMNRRALPSAAHIPLSFSPSLTAITTTTTAAAANTPSTADAAEMCRRRWT</sequence>
<feature type="region of interest" description="Disordered" evidence="1">
    <location>
        <begin position="1"/>
        <end position="47"/>
    </location>
</feature>
<accession>F2ULP7</accession>
<gene>
    <name evidence="2" type="ORF">PTSG_09684</name>
</gene>
<name>F2ULP7_SALR5</name>